<proteinExistence type="predicted"/>
<sequence length="112" mass="13194">MGGVDLRDQILHNILLERKLGVKWHIKLFKRLLNMSILKSYIIWKSGNPNCGHLQFKLHLIKEIIHTYKTEGDMLVYGRPSIEPRLARLTKIHFIDHIPLTEKRPTRKVCSM</sequence>
<dbReference type="AlphaFoldDB" id="A0A1B6C839"/>
<evidence type="ECO:0008006" key="2">
    <source>
        <dbReference type="Google" id="ProtNLM"/>
    </source>
</evidence>
<evidence type="ECO:0000313" key="1">
    <source>
        <dbReference type="EMBL" id="JAS09479.1"/>
    </source>
</evidence>
<name>A0A1B6C839_9HEMI</name>
<dbReference type="EMBL" id="GEDC01027819">
    <property type="protein sequence ID" value="JAS09479.1"/>
    <property type="molecule type" value="Transcribed_RNA"/>
</dbReference>
<gene>
    <name evidence="1" type="ORF">g.27919</name>
</gene>
<accession>A0A1B6C839</accession>
<organism evidence="1">
    <name type="scientific">Clastoptera arizonana</name>
    <name type="common">Arizona spittle bug</name>
    <dbReference type="NCBI Taxonomy" id="38151"/>
    <lineage>
        <taxon>Eukaryota</taxon>
        <taxon>Metazoa</taxon>
        <taxon>Ecdysozoa</taxon>
        <taxon>Arthropoda</taxon>
        <taxon>Hexapoda</taxon>
        <taxon>Insecta</taxon>
        <taxon>Pterygota</taxon>
        <taxon>Neoptera</taxon>
        <taxon>Paraneoptera</taxon>
        <taxon>Hemiptera</taxon>
        <taxon>Auchenorrhyncha</taxon>
        <taxon>Cercopoidea</taxon>
        <taxon>Clastopteridae</taxon>
        <taxon>Clastoptera</taxon>
    </lineage>
</organism>
<protein>
    <recommendedName>
        <fullName evidence="2">PiggyBac transposable element-derived protein domain-containing protein</fullName>
    </recommendedName>
</protein>
<reference evidence="1" key="1">
    <citation type="submission" date="2015-12" db="EMBL/GenBank/DDBJ databases">
        <title>De novo transcriptome assembly of four potential Pierce s Disease insect vectors from Arizona vineyards.</title>
        <authorList>
            <person name="Tassone E.E."/>
        </authorList>
    </citation>
    <scope>NUCLEOTIDE SEQUENCE</scope>
</reference>